<evidence type="ECO:0000313" key="3">
    <source>
        <dbReference type="EMBL" id="KAA9004724.1"/>
    </source>
</evidence>
<dbReference type="Proteomes" id="UP000367750">
    <property type="component" value="Unassembled WGS sequence"/>
</dbReference>
<dbReference type="GO" id="GO:0008757">
    <property type="term" value="F:S-adenosylmethionine-dependent methyltransferase activity"/>
    <property type="evidence" value="ECO:0007669"/>
    <property type="project" value="InterPro"/>
</dbReference>
<feature type="compositionally biased region" description="Basic residues" evidence="1">
    <location>
        <begin position="251"/>
        <end position="268"/>
    </location>
</feature>
<feature type="domain" description="Methyltransferase type 11" evidence="2">
    <location>
        <begin position="27"/>
        <end position="67"/>
    </location>
</feature>
<gene>
    <name evidence="3" type="ORF">F4V43_10395</name>
</gene>
<dbReference type="Gene3D" id="3.40.50.150">
    <property type="entry name" value="Vaccinia Virus protein VP39"/>
    <property type="match status" value="1"/>
</dbReference>
<dbReference type="SUPFAM" id="SSF53335">
    <property type="entry name" value="S-adenosyl-L-methionine-dependent methyltransferases"/>
    <property type="match status" value="1"/>
</dbReference>
<comment type="caution">
    <text evidence="3">The sequence shown here is derived from an EMBL/GenBank/DDBJ whole genome shotgun (WGS) entry which is preliminary data.</text>
</comment>
<dbReference type="InterPro" id="IPR013216">
    <property type="entry name" value="Methyltransf_11"/>
</dbReference>
<evidence type="ECO:0000313" key="4">
    <source>
        <dbReference type="Proteomes" id="UP000367750"/>
    </source>
</evidence>
<keyword evidence="3" id="KW-0489">Methyltransferase</keyword>
<name>A0A5J5GB74_9BACL</name>
<dbReference type="OrthoDB" id="2636445at2"/>
<accession>A0A5J5GB74</accession>
<evidence type="ECO:0000256" key="1">
    <source>
        <dbReference type="SAM" id="MobiDB-lite"/>
    </source>
</evidence>
<proteinExistence type="predicted"/>
<dbReference type="Pfam" id="PF08241">
    <property type="entry name" value="Methyltransf_11"/>
    <property type="match status" value="1"/>
</dbReference>
<keyword evidence="3" id="KW-0808">Transferase</keyword>
<dbReference type="GO" id="GO:0032259">
    <property type="term" value="P:methylation"/>
    <property type="evidence" value="ECO:0007669"/>
    <property type="project" value="UniProtKB-KW"/>
</dbReference>
<evidence type="ECO:0000259" key="2">
    <source>
        <dbReference type="Pfam" id="PF08241"/>
    </source>
</evidence>
<dbReference type="AlphaFoldDB" id="A0A5J5GB74"/>
<reference evidence="3 4" key="1">
    <citation type="submission" date="2019-09" db="EMBL/GenBank/DDBJ databases">
        <title>Bacillus ochoae sp. nov., Paenibacillus whitsoniae sp. nov., Paenibacillus spiritus sp. nov. Isolated from the Mars Exploration Rover during spacecraft assembly.</title>
        <authorList>
            <person name="Seuylemezian A."/>
            <person name="Vaishampayan P."/>
        </authorList>
    </citation>
    <scope>NUCLEOTIDE SEQUENCE [LARGE SCALE GENOMIC DNA]</scope>
    <source>
        <strain evidence="3 4">MER_111</strain>
    </source>
</reference>
<protein>
    <submittedName>
        <fullName evidence="3">Methyltransferase domain-containing protein</fullName>
    </submittedName>
</protein>
<keyword evidence="4" id="KW-1185">Reference proteome</keyword>
<sequence length="279" mass="31201">MRIELGTACRDYASPSSRSLPWTGEGRLPFGDGTVDAVLLEGCLEYARDLPAALGELFRVCRHKAVVCLLAPYAHAAVHMANPYLRQRFNEHSPRFWSPYPPAESAGWEDAFPLPEEWSLVKGAAQTAGTDFRLLRMEVFHFPQYAGLYDRFELSLLRQSQLNVAHRIMYHLLAVKEPLPEEELDRIARCPLEEPPGAAALRFVPAEEPSAGERPFAMDVRQAGRAASAGKTSSPAAVRRRARSLSGRAWSGRRRGSQARGRGKRRGRGGPSRERNRRR</sequence>
<feature type="region of interest" description="Disordered" evidence="1">
    <location>
        <begin position="219"/>
        <end position="279"/>
    </location>
</feature>
<organism evidence="3 4">
    <name type="scientific">Paenibacillus spiritus</name>
    <dbReference type="NCBI Taxonomy" id="2496557"/>
    <lineage>
        <taxon>Bacteria</taxon>
        <taxon>Bacillati</taxon>
        <taxon>Bacillota</taxon>
        <taxon>Bacilli</taxon>
        <taxon>Bacillales</taxon>
        <taxon>Paenibacillaceae</taxon>
        <taxon>Paenibacillus</taxon>
    </lineage>
</organism>
<dbReference type="EMBL" id="VYKK01000013">
    <property type="protein sequence ID" value="KAA9004724.1"/>
    <property type="molecule type" value="Genomic_DNA"/>
</dbReference>
<dbReference type="RefSeq" id="WP_150458186.1">
    <property type="nucleotide sequence ID" value="NZ_VYKK01000013.1"/>
</dbReference>
<dbReference type="InterPro" id="IPR029063">
    <property type="entry name" value="SAM-dependent_MTases_sf"/>
</dbReference>